<dbReference type="OrthoDB" id="3554662at2759"/>
<dbReference type="AlphaFoldDB" id="A0A395IXC6"/>
<feature type="compositionally biased region" description="Low complexity" evidence="2">
    <location>
        <begin position="55"/>
        <end position="71"/>
    </location>
</feature>
<accession>A0A395IXC6</accession>
<comment type="caution">
    <text evidence="3">The sequence shown here is derived from an EMBL/GenBank/DDBJ whole genome shotgun (WGS) entry which is preliminary data.</text>
</comment>
<feature type="compositionally biased region" description="Polar residues" evidence="2">
    <location>
        <begin position="913"/>
        <end position="922"/>
    </location>
</feature>
<organism evidence="3 4">
    <name type="scientific">Monilinia fructigena</name>
    <dbReference type="NCBI Taxonomy" id="38457"/>
    <lineage>
        <taxon>Eukaryota</taxon>
        <taxon>Fungi</taxon>
        <taxon>Dikarya</taxon>
        <taxon>Ascomycota</taxon>
        <taxon>Pezizomycotina</taxon>
        <taxon>Leotiomycetes</taxon>
        <taxon>Helotiales</taxon>
        <taxon>Sclerotiniaceae</taxon>
        <taxon>Monilinia</taxon>
    </lineage>
</organism>
<keyword evidence="4" id="KW-1185">Reference proteome</keyword>
<keyword evidence="1" id="KW-0175">Coiled coil</keyword>
<protein>
    <submittedName>
        <fullName evidence="3">Uncharacterized protein</fullName>
    </submittedName>
</protein>
<reference evidence="3 4" key="1">
    <citation type="submission" date="2018-06" db="EMBL/GenBank/DDBJ databases">
        <title>Genome Sequence of the Brown Rot Fungal Pathogen Monilinia fructigena.</title>
        <authorList>
            <person name="Landi L."/>
            <person name="De Miccolis Angelini R.M."/>
            <person name="Pollastro S."/>
            <person name="Abate D."/>
            <person name="Faretra F."/>
            <person name="Romanazzi G."/>
        </authorList>
    </citation>
    <scope>NUCLEOTIDE SEQUENCE [LARGE SCALE GENOMIC DNA]</scope>
    <source>
        <strain evidence="3 4">Mfrg269</strain>
    </source>
</reference>
<feature type="coiled-coil region" evidence="1">
    <location>
        <begin position="335"/>
        <end position="362"/>
    </location>
</feature>
<feature type="coiled-coil region" evidence="1">
    <location>
        <begin position="391"/>
        <end position="516"/>
    </location>
</feature>
<sequence length="957" mass="106359">MSSINNTRTPSPKSVSSEIERLLTRRLLSIAVKPQWLTLFHLLIPMVKTANIESLSPVSSKRSSVASPSHSSGDEGSGTESSASSKRRKIQPGKKTSGPSSRLPSPRGLISYKGVGLTSGRNGLAVPKNTEIEKHIYLDPADTTSFPAVAQEASITEPLSLKTSSSPIVSTVATPSSTVNGEDEGASALILSRPSSPIDKSGTPKYFSLATEGALRSFFTISRLADLNEMIRNIVNTKPDNNTAMVLSKDMADVLLYKDLLIKEANKHISKVEKDSQVTLEQLFFSNDAKSDLIDKARAETGRVKAELAVYIELEEKKRRYHDTWCPEDVSWSDRKQCQEQIKRLEENLAEARDEIKVWRAVFKDNSDTIGALRIRQKELLKGPSALMVESDEAKKQLDASKDEILRLRELQEVNKAEHRSLVEQLKAEHGEARRQFDAAIVKAGSYQQLQSANNAHEKELASLKEENRRMKLKLQQHVDAQAENMTRFDTLKKMLKIKDDKCEALELDFDRLKNEHDHCGDTHQRLHTQLEQGRQWANSVVNNCPFGLDRVVAAESARDTANSLRVIAELEFQILQDDNTYQKSRSMFPIPADDALPNIETHPAQLCVGRCTGLSRISEQDRRERKRVLIAAAAKKPFDANQAFYGVPCNTQMDDAYDASPLLRHSEIPESATANTTVPFPPFDNDISMRLMANMQHQDLDDKLENDDNRPDESHKASFKIEDQEDTDELPDYEHYESLDNYETIFPPISLTLLEDVTHQITLMVILILIQICYLMTTTMMNTCFQEKGCSHRRVFADGTCGSCGNKLPRPQVEVPRQARQAYPAVSVPAFEKKQSARSVKECYSSMFGGQCGGIGCTCNLARNPLPEVPTTGAPAGDTTEVPCPHNIQFMDSDSDSFDTGFRATKKAKTVATPSEHSQSPFVALSERGRTDFAPPSEHNHSGADSPASPDGNSVN</sequence>
<feature type="region of interest" description="Disordered" evidence="2">
    <location>
        <begin position="55"/>
        <end position="114"/>
    </location>
</feature>
<feature type="compositionally biased region" description="Low complexity" evidence="2">
    <location>
        <begin position="97"/>
        <end position="109"/>
    </location>
</feature>
<proteinExistence type="predicted"/>
<dbReference type="EMBL" id="QKRW01000021">
    <property type="protein sequence ID" value="RAL62989.1"/>
    <property type="molecule type" value="Genomic_DNA"/>
</dbReference>
<evidence type="ECO:0000256" key="2">
    <source>
        <dbReference type="SAM" id="MobiDB-lite"/>
    </source>
</evidence>
<feature type="region of interest" description="Disordered" evidence="2">
    <location>
        <begin position="703"/>
        <end position="729"/>
    </location>
</feature>
<evidence type="ECO:0000313" key="3">
    <source>
        <dbReference type="EMBL" id="RAL62989.1"/>
    </source>
</evidence>
<evidence type="ECO:0000313" key="4">
    <source>
        <dbReference type="Proteomes" id="UP000249056"/>
    </source>
</evidence>
<feature type="compositionally biased region" description="Basic and acidic residues" evidence="2">
    <location>
        <begin position="703"/>
        <end position="723"/>
    </location>
</feature>
<gene>
    <name evidence="3" type="ORF">DID88_004076</name>
</gene>
<evidence type="ECO:0000256" key="1">
    <source>
        <dbReference type="SAM" id="Coils"/>
    </source>
</evidence>
<name>A0A395IXC6_9HELO</name>
<dbReference type="Proteomes" id="UP000249056">
    <property type="component" value="Unassembled WGS sequence"/>
</dbReference>
<feature type="region of interest" description="Disordered" evidence="2">
    <location>
        <begin position="908"/>
        <end position="957"/>
    </location>
</feature>